<dbReference type="AlphaFoldDB" id="A0A506UGD2"/>
<proteinExistence type="predicted"/>
<reference evidence="2 3" key="1">
    <citation type="submission" date="2019-06" db="EMBL/GenBank/DDBJ databases">
        <authorList>
            <person name="Li M."/>
        </authorList>
    </citation>
    <scope>NUCLEOTIDE SEQUENCE [LARGE SCALE GENOMIC DNA]</scope>
    <source>
        <strain evidence="2 3">BGMRC2036</strain>
    </source>
</reference>
<name>A0A506UGD2_9HYPH</name>
<dbReference type="EMBL" id="VHLG01000002">
    <property type="protein sequence ID" value="TPW32099.1"/>
    <property type="molecule type" value="Genomic_DNA"/>
</dbReference>
<sequence>MPKISIVVPCYNAEKTIAATLTSALDQSFQDFEVIVVDDGSTDGTVSVVDGFVQKSHRVRLYSQTNAGPSAARNRAVFELARGELIAFLDADDIWPMERLAIFDKRFAAADAPDLAYGRVAFFSRSVSDVEARSSVSKSPLTVADLIAENETCTMSNIVAKRQVFLALGGFDPGIVHGEDVEWLVRLAAKGARIEGIDTVLTCYRASRGGLSSDLPAMRQSWNAALASASKMNVALSNDEIKAAKATHLRYLARRALRLECARGTALKLVTQALWLSPRGFFRHRRRGVLTLAAAMVEALSPRLFNRMSQSQ</sequence>
<evidence type="ECO:0000313" key="2">
    <source>
        <dbReference type="EMBL" id="TPW32099.1"/>
    </source>
</evidence>
<dbReference type="CDD" id="cd00761">
    <property type="entry name" value="Glyco_tranf_GTA_type"/>
    <property type="match status" value="1"/>
</dbReference>
<keyword evidence="3" id="KW-1185">Reference proteome</keyword>
<dbReference type="OrthoDB" id="9807795at2"/>
<dbReference type="RefSeq" id="WP_141147610.1">
    <property type="nucleotide sequence ID" value="NZ_VHLG01000002.1"/>
</dbReference>
<protein>
    <submittedName>
        <fullName evidence="2">Glycosyltransferase family 2 protein</fullName>
    </submittedName>
</protein>
<dbReference type="Pfam" id="PF00535">
    <property type="entry name" value="Glycos_transf_2"/>
    <property type="match status" value="1"/>
</dbReference>
<feature type="domain" description="Glycosyltransferase 2-like" evidence="1">
    <location>
        <begin position="5"/>
        <end position="126"/>
    </location>
</feature>
<gene>
    <name evidence="2" type="ORF">FJU08_03540</name>
</gene>
<dbReference type="InterPro" id="IPR050834">
    <property type="entry name" value="Glycosyltransf_2"/>
</dbReference>
<dbReference type="SUPFAM" id="SSF53448">
    <property type="entry name" value="Nucleotide-diphospho-sugar transferases"/>
    <property type="match status" value="1"/>
</dbReference>
<dbReference type="PANTHER" id="PTHR43685:SF2">
    <property type="entry name" value="GLYCOSYLTRANSFERASE 2-LIKE DOMAIN-CONTAINING PROTEIN"/>
    <property type="match status" value="1"/>
</dbReference>
<dbReference type="InterPro" id="IPR001173">
    <property type="entry name" value="Glyco_trans_2-like"/>
</dbReference>
<dbReference type="GO" id="GO:0016740">
    <property type="term" value="F:transferase activity"/>
    <property type="evidence" value="ECO:0007669"/>
    <property type="project" value="UniProtKB-KW"/>
</dbReference>
<organism evidence="2 3">
    <name type="scientific">Martelella alba</name>
    <dbReference type="NCBI Taxonomy" id="2590451"/>
    <lineage>
        <taxon>Bacteria</taxon>
        <taxon>Pseudomonadati</taxon>
        <taxon>Pseudomonadota</taxon>
        <taxon>Alphaproteobacteria</taxon>
        <taxon>Hyphomicrobiales</taxon>
        <taxon>Aurantimonadaceae</taxon>
        <taxon>Martelella</taxon>
    </lineage>
</organism>
<dbReference type="PANTHER" id="PTHR43685">
    <property type="entry name" value="GLYCOSYLTRANSFERASE"/>
    <property type="match status" value="1"/>
</dbReference>
<accession>A0A506UGD2</accession>
<dbReference type="Proteomes" id="UP000318801">
    <property type="component" value="Unassembled WGS sequence"/>
</dbReference>
<evidence type="ECO:0000259" key="1">
    <source>
        <dbReference type="Pfam" id="PF00535"/>
    </source>
</evidence>
<dbReference type="InterPro" id="IPR029044">
    <property type="entry name" value="Nucleotide-diphossugar_trans"/>
</dbReference>
<evidence type="ECO:0000313" key="3">
    <source>
        <dbReference type="Proteomes" id="UP000318801"/>
    </source>
</evidence>
<dbReference type="Gene3D" id="3.90.550.10">
    <property type="entry name" value="Spore Coat Polysaccharide Biosynthesis Protein SpsA, Chain A"/>
    <property type="match status" value="1"/>
</dbReference>
<comment type="caution">
    <text evidence="2">The sequence shown here is derived from an EMBL/GenBank/DDBJ whole genome shotgun (WGS) entry which is preliminary data.</text>
</comment>
<keyword evidence="2" id="KW-0808">Transferase</keyword>